<evidence type="ECO:0000313" key="1">
    <source>
        <dbReference type="EMBL" id="NHN54589.1"/>
    </source>
</evidence>
<name>A0A967E980_9MICO</name>
<gene>
    <name evidence="1" type="ORF">G9U51_02190</name>
</gene>
<evidence type="ECO:0000313" key="2">
    <source>
        <dbReference type="Proteomes" id="UP000744769"/>
    </source>
</evidence>
<organism evidence="1 2">
    <name type="scientific">Metallococcus carri</name>
    <dbReference type="NCBI Taxonomy" id="1656884"/>
    <lineage>
        <taxon>Bacteria</taxon>
        <taxon>Bacillati</taxon>
        <taxon>Actinomycetota</taxon>
        <taxon>Actinomycetes</taxon>
        <taxon>Micrococcales</taxon>
        <taxon>Dermacoccaceae</taxon>
        <taxon>Metallococcus</taxon>
    </lineage>
</organism>
<dbReference type="AlphaFoldDB" id="A0A967E980"/>
<sequence length="314" mass="34782">MQVLTTGIRSRTHLVHLAAWLRSQQSVTLTVGDDLARTAVSEDDIRALLPDHVELRFEPRAAAWPTGDLTYLSVGAPGIKPWIALHRKEIRRRVRVVVTDEGLGTYGDWRTRRAALAREGAGEPQRTVRAAAVASASRLLTGERFALYVKEQQWAVREEIAREFHRHTADVDRTPSGDLVLLTQPWVRLGVITEPDYRAHIDAVAAHARREGMRLVVRPHPTEDTTMYAGLPLVTSPLPAELDPRVVTAAQVAGSTSTALLNLAAIFDRPATRLVIPGLEHLEDALGRDQRALLARHLPQATRVRQDGRLESVS</sequence>
<dbReference type="EMBL" id="JAAOIV010000001">
    <property type="protein sequence ID" value="NHN54589.1"/>
    <property type="molecule type" value="Genomic_DNA"/>
</dbReference>
<reference evidence="1" key="1">
    <citation type="submission" date="2020-03" db="EMBL/GenBank/DDBJ databases">
        <title>Draft sequencing of Calidifontibacter sp. DB0510.</title>
        <authorList>
            <person name="Kim D.-U."/>
        </authorList>
    </citation>
    <scope>NUCLEOTIDE SEQUENCE</scope>
    <source>
        <strain evidence="1">DB0510</strain>
    </source>
</reference>
<comment type="caution">
    <text evidence="1">The sequence shown here is derived from an EMBL/GenBank/DDBJ whole genome shotgun (WGS) entry which is preliminary data.</text>
</comment>
<dbReference type="RefSeq" id="WP_166192393.1">
    <property type="nucleotide sequence ID" value="NZ_JAAOIV010000001.1"/>
</dbReference>
<protein>
    <submittedName>
        <fullName evidence="1">Uncharacterized protein</fullName>
    </submittedName>
</protein>
<accession>A0A967E980</accession>
<dbReference type="Proteomes" id="UP000744769">
    <property type="component" value="Unassembled WGS sequence"/>
</dbReference>
<proteinExistence type="predicted"/>
<keyword evidence="2" id="KW-1185">Reference proteome</keyword>